<feature type="transmembrane region" description="Helical" evidence="1">
    <location>
        <begin position="58"/>
        <end position="77"/>
    </location>
</feature>
<feature type="transmembrane region" description="Helical" evidence="1">
    <location>
        <begin position="230"/>
        <end position="248"/>
    </location>
</feature>
<dbReference type="EMBL" id="CAHIKZ030000169">
    <property type="protein sequence ID" value="CAE1157239.1"/>
    <property type="molecule type" value="Genomic_DNA"/>
</dbReference>
<evidence type="ECO:0000313" key="3">
    <source>
        <dbReference type="Proteomes" id="UP000597762"/>
    </source>
</evidence>
<accession>A0A812AWK9</accession>
<dbReference type="AlphaFoldDB" id="A0A812AWK9"/>
<feature type="transmembrane region" description="Helical" evidence="1">
    <location>
        <begin position="141"/>
        <end position="157"/>
    </location>
</feature>
<dbReference type="Proteomes" id="UP000597762">
    <property type="component" value="Unassembled WGS sequence"/>
</dbReference>
<evidence type="ECO:0000313" key="2">
    <source>
        <dbReference type="EMBL" id="CAE1157239.1"/>
    </source>
</evidence>
<keyword evidence="1" id="KW-0812">Transmembrane</keyword>
<gene>
    <name evidence="2" type="ORF">SPHA_5090</name>
</gene>
<reference evidence="2" key="1">
    <citation type="submission" date="2021-01" db="EMBL/GenBank/DDBJ databases">
        <authorList>
            <person name="Li R."/>
            <person name="Bekaert M."/>
        </authorList>
    </citation>
    <scope>NUCLEOTIDE SEQUENCE</scope>
    <source>
        <strain evidence="2">Farmed</strain>
    </source>
</reference>
<keyword evidence="3" id="KW-1185">Reference proteome</keyword>
<comment type="caution">
    <text evidence="2">The sequence shown here is derived from an EMBL/GenBank/DDBJ whole genome shotgun (WGS) entry which is preliminary data.</text>
</comment>
<proteinExistence type="predicted"/>
<feature type="transmembrane region" description="Helical" evidence="1">
    <location>
        <begin position="169"/>
        <end position="193"/>
    </location>
</feature>
<keyword evidence="1" id="KW-0472">Membrane</keyword>
<organism evidence="2 3">
    <name type="scientific">Acanthosepion pharaonis</name>
    <name type="common">Pharaoh cuttlefish</name>
    <name type="synonym">Sepia pharaonis</name>
    <dbReference type="NCBI Taxonomy" id="158019"/>
    <lineage>
        <taxon>Eukaryota</taxon>
        <taxon>Metazoa</taxon>
        <taxon>Spiralia</taxon>
        <taxon>Lophotrochozoa</taxon>
        <taxon>Mollusca</taxon>
        <taxon>Cephalopoda</taxon>
        <taxon>Coleoidea</taxon>
        <taxon>Decapodiformes</taxon>
        <taxon>Sepiida</taxon>
        <taxon>Sepiina</taxon>
        <taxon>Sepiidae</taxon>
        <taxon>Acanthosepion</taxon>
    </lineage>
</organism>
<sequence length="252" mass="28877">MLLVIKSSFSQMRKKFSLSGCSYKADVQSEGDEYTDIVSETLKLATKENVVTVIADDTVIVVLLLFHFSLDMAYIYMSFEGKTSREKDEKPAQHPAPFLYVLVFVPYFFLRCSILFFFSFFTRKHSSSSFLRLPQLHHPTVFVLLLLLVLLLLHHHHPHHHHHHHHHHLLLHLILLHIVISSTYNSFFLSVSFSHFSSSSSSSPAPLILLHLVTSSSYNCIFLTASPVNFPHVIFFFFITSISSFPFVTPSS</sequence>
<evidence type="ECO:0000256" key="1">
    <source>
        <dbReference type="SAM" id="Phobius"/>
    </source>
</evidence>
<keyword evidence="1" id="KW-1133">Transmembrane helix</keyword>
<feature type="transmembrane region" description="Helical" evidence="1">
    <location>
        <begin position="205"/>
        <end position="223"/>
    </location>
</feature>
<protein>
    <submittedName>
        <fullName evidence="2">Uncharacterized protein</fullName>
    </submittedName>
</protein>
<feature type="transmembrane region" description="Helical" evidence="1">
    <location>
        <begin position="98"/>
        <end position="121"/>
    </location>
</feature>
<name>A0A812AWK9_ACAPH</name>